<evidence type="ECO:0000256" key="5">
    <source>
        <dbReference type="ARBA" id="ARBA00023180"/>
    </source>
</evidence>
<name>A0AAJ6YLQ1_9HYME</name>
<evidence type="ECO:0000256" key="3">
    <source>
        <dbReference type="ARBA" id="ARBA00022989"/>
    </source>
</evidence>
<dbReference type="InterPro" id="IPR036259">
    <property type="entry name" value="MFS_trans_sf"/>
</dbReference>
<feature type="transmembrane region" description="Helical" evidence="6">
    <location>
        <begin position="331"/>
        <end position="351"/>
    </location>
</feature>
<evidence type="ECO:0000256" key="4">
    <source>
        <dbReference type="ARBA" id="ARBA00023136"/>
    </source>
</evidence>
<feature type="transmembrane region" description="Helical" evidence="6">
    <location>
        <begin position="429"/>
        <end position="450"/>
    </location>
</feature>
<feature type="transmembrane region" description="Helical" evidence="6">
    <location>
        <begin position="390"/>
        <end position="409"/>
    </location>
</feature>
<dbReference type="InterPro" id="IPR005828">
    <property type="entry name" value="MFS_sugar_transport-like"/>
</dbReference>
<organism evidence="8 9">
    <name type="scientific">Ceratosolen solmsi marchali</name>
    <dbReference type="NCBI Taxonomy" id="326594"/>
    <lineage>
        <taxon>Eukaryota</taxon>
        <taxon>Metazoa</taxon>
        <taxon>Ecdysozoa</taxon>
        <taxon>Arthropoda</taxon>
        <taxon>Hexapoda</taxon>
        <taxon>Insecta</taxon>
        <taxon>Pterygota</taxon>
        <taxon>Neoptera</taxon>
        <taxon>Endopterygota</taxon>
        <taxon>Hymenoptera</taxon>
        <taxon>Apocrita</taxon>
        <taxon>Proctotrupomorpha</taxon>
        <taxon>Chalcidoidea</taxon>
        <taxon>Agaonidae</taxon>
        <taxon>Agaoninae</taxon>
        <taxon>Ceratosolen</taxon>
    </lineage>
</organism>
<dbReference type="GO" id="GO:0022857">
    <property type="term" value="F:transmembrane transporter activity"/>
    <property type="evidence" value="ECO:0007669"/>
    <property type="project" value="InterPro"/>
</dbReference>
<feature type="transmembrane region" description="Helical" evidence="6">
    <location>
        <begin position="358"/>
        <end position="378"/>
    </location>
</feature>
<dbReference type="PROSITE" id="PS50850">
    <property type="entry name" value="MFS"/>
    <property type="match status" value="1"/>
</dbReference>
<proteinExistence type="predicted"/>
<protein>
    <submittedName>
        <fullName evidence="9">Facilitated trehalose transporter Tret1-like</fullName>
    </submittedName>
</protein>
<dbReference type="GeneID" id="105364191"/>
<feature type="transmembrane region" description="Helical" evidence="6">
    <location>
        <begin position="462"/>
        <end position="482"/>
    </location>
</feature>
<sequence length="499" mass="54512">MQKASTVGFAVGVTLGWNSLAGLALSSAIGWDSVDVSDVICIVSAGAAVGSLLIPAVLSNTKKLPRRFKKGANGPLVFAAVPLLILGWILIYLADYSYRMLMVGRVVSGLGIGSACVLVPLYIGEISSNDARDTLLAYFHAMLTGGIFCAYAIAASRSYGDDVDVLPLSRYSLCCALACLPGLLCCAAPPSPYQLMMATPDGGEEAAREALQRLDSSRLVGQAGKEALDREIERMRTLAVPRVNRPLEASLVRGFCFLFLFFFYFVGFFIYRLGLFSLAKLKVLRNKRFWGVFSTVTCIMACQQLSGVSPIIFNALMLFDLAGSNRLLSSQLSLIFGSIQIIFSILVPLLVKRLGRRKLLSMSSTIMGCTLLLLGSYIKGKDTVFESNNMNSWILPMSSIAVFITFYNIGIGPISWSLLADSFPFEVKYLTASIIVGIGWSLCYVLNFYITTLMMNLGVTETLWLFIVFSILNTIISQIFLIESRGKTLTDIQDEFVID</sequence>
<evidence type="ECO:0000259" key="7">
    <source>
        <dbReference type="PROSITE" id="PS50850"/>
    </source>
</evidence>
<gene>
    <name evidence="9" type="primary">LOC105364191</name>
</gene>
<dbReference type="Proteomes" id="UP000695007">
    <property type="component" value="Unplaced"/>
</dbReference>
<evidence type="ECO:0000256" key="2">
    <source>
        <dbReference type="ARBA" id="ARBA00022692"/>
    </source>
</evidence>
<accession>A0AAJ6YLQ1</accession>
<dbReference type="InterPro" id="IPR003663">
    <property type="entry name" value="Sugar/inositol_transpt"/>
</dbReference>
<dbReference type="PRINTS" id="PR00171">
    <property type="entry name" value="SUGRTRNSPORT"/>
</dbReference>
<feature type="transmembrane region" description="Helical" evidence="6">
    <location>
        <begin position="100"/>
        <end position="123"/>
    </location>
</feature>
<dbReference type="InterPro" id="IPR050549">
    <property type="entry name" value="MFS_Trehalose_Transporter"/>
</dbReference>
<keyword evidence="3 6" id="KW-1133">Transmembrane helix</keyword>
<dbReference type="PANTHER" id="PTHR48021">
    <property type="match status" value="1"/>
</dbReference>
<keyword evidence="5" id="KW-0325">Glycoprotein</keyword>
<evidence type="ECO:0000313" key="9">
    <source>
        <dbReference type="RefSeq" id="XP_011500373.1"/>
    </source>
</evidence>
<dbReference type="Gene3D" id="1.20.1250.20">
    <property type="entry name" value="MFS general substrate transporter like domains"/>
    <property type="match status" value="1"/>
</dbReference>
<keyword evidence="8" id="KW-1185">Reference proteome</keyword>
<dbReference type="GO" id="GO:0016020">
    <property type="term" value="C:membrane"/>
    <property type="evidence" value="ECO:0007669"/>
    <property type="project" value="UniProtKB-SubCell"/>
</dbReference>
<keyword evidence="4 6" id="KW-0472">Membrane</keyword>
<evidence type="ECO:0000256" key="1">
    <source>
        <dbReference type="ARBA" id="ARBA00004141"/>
    </source>
</evidence>
<keyword evidence="2 6" id="KW-0812">Transmembrane</keyword>
<reference evidence="9" key="1">
    <citation type="submission" date="2025-08" db="UniProtKB">
        <authorList>
            <consortium name="RefSeq"/>
        </authorList>
    </citation>
    <scope>IDENTIFICATION</scope>
</reference>
<dbReference type="PROSITE" id="PS00217">
    <property type="entry name" value="SUGAR_TRANSPORT_2"/>
    <property type="match status" value="1"/>
</dbReference>
<dbReference type="RefSeq" id="XP_011500373.1">
    <property type="nucleotide sequence ID" value="XM_011502071.1"/>
</dbReference>
<feature type="transmembrane region" description="Helical" evidence="6">
    <location>
        <begin position="292"/>
        <end position="319"/>
    </location>
</feature>
<evidence type="ECO:0000313" key="8">
    <source>
        <dbReference type="Proteomes" id="UP000695007"/>
    </source>
</evidence>
<feature type="domain" description="Major facilitator superfamily (MFS) profile" evidence="7">
    <location>
        <begin position="1"/>
        <end position="485"/>
    </location>
</feature>
<feature type="transmembrane region" description="Helical" evidence="6">
    <location>
        <begin position="251"/>
        <end position="271"/>
    </location>
</feature>
<dbReference type="Pfam" id="PF00083">
    <property type="entry name" value="Sugar_tr"/>
    <property type="match status" value="1"/>
</dbReference>
<comment type="subcellular location">
    <subcellularLocation>
        <location evidence="1">Membrane</location>
        <topology evidence="1">Multi-pass membrane protein</topology>
    </subcellularLocation>
</comment>
<dbReference type="KEGG" id="csol:105364191"/>
<dbReference type="InterPro" id="IPR005829">
    <property type="entry name" value="Sugar_transporter_CS"/>
</dbReference>
<dbReference type="PANTHER" id="PTHR48021:SF1">
    <property type="entry name" value="GH07001P-RELATED"/>
    <property type="match status" value="1"/>
</dbReference>
<evidence type="ECO:0000256" key="6">
    <source>
        <dbReference type="SAM" id="Phobius"/>
    </source>
</evidence>
<dbReference type="SUPFAM" id="SSF103473">
    <property type="entry name" value="MFS general substrate transporter"/>
    <property type="match status" value="1"/>
</dbReference>
<feature type="transmembrane region" description="Helical" evidence="6">
    <location>
        <begin position="135"/>
        <end position="154"/>
    </location>
</feature>
<feature type="transmembrane region" description="Helical" evidence="6">
    <location>
        <begin position="71"/>
        <end position="94"/>
    </location>
</feature>
<dbReference type="AlphaFoldDB" id="A0AAJ6YLQ1"/>
<feature type="transmembrane region" description="Helical" evidence="6">
    <location>
        <begin position="36"/>
        <end position="59"/>
    </location>
</feature>
<dbReference type="InterPro" id="IPR020846">
    <property type="entry name" value="MFS_dom"/>
</dbReference>